<dbReference type="Pfam" id="PF07690">
    <property type="entry name" value="MFS_1"/>
    <property type="match status" value="1"/>
</dbReference>
<feature type="transmembrane region" description="Helical" evidence="1">
    <location>
        <begin position="82"/>
        <end position="104"/>
    </location>
</feature>
<dbReference type="GO" id="GO:0008028">
    <property type="term" value="F:monocarboxylic acid transmembrane transporter activity"/>
    <property type="evidence" value="ECO:0007669"/>
    <property type="project" value="TreeGrafter"/>
</dbReference>
<proteinExistence type="predicted"/>
<dbReference type="PANTHER" id="PTHR11360:SF172">
    <property type="entry name" value="MAJOR FACILITATOR SUPERFAMILY (MFS) PROFILE DOMAIN-CONTAINING PROTEIN"/>
    <property type="match status" value="1"/>
</dbReference>
<dbReference type="InterPro" id="IPR036259">
    <property type="entry name" value="MFS_trans_sf"/>
</dbReference>
<dbReference type="GeneID" id="110978928"/>
<evidence type="ECO:0000313" key="3">
    <source>
        <dbReference type="RefSeq" id="XP_022089966.1"/>
    </source>
</evidence>
<gene>
    <name evidence="3" type="primary">LOC110978928</name>
</gene>
<keyword evidence="1" id="KW-0812">Transmembrane</keyword>
<dbReference type="KEGG" id="aplc:110978928"/>
<evidence type="ECO:0000313" key="2">
    <source>
        <dbReference type="Proteomes" id="UP000694845"/>
    </source>
</evidence>
<keyword evidence="1" id="KW-0472">Membrane</keyword>
<dbReference type="InterPro" id="IPR050327">
    <property type="entry name" value="Proton-linked_MCT"/>
</dbReference>
<dbReference type="OrthoDB" id="6509908at2759"/>
<feature type="transmembrane region" description="Helical" evidence="1">
    <location>
        <begin position="111"/>
        <end position="130"/>
    </location>
</feature>
<dbReference type="PANTHER" id="PTHR11360">
    <property type="entry name" value="MONOCARBOXYLATE TRANSPORTER"/>
    <property type="match status" value="1"/>
</dbReference>
<dbReference type="RefSeq" id="XP_022089966.1">
    <property type="nucleotide sequence ID" value="XM_022234274.1"/>
</dbReference>
<dbReference type="AlphaFoldDB" id="A0A8B7YEB6"/>
<keyword evidence="1" id="KW-1133">Transmembrane helix</keyword>
<accession>A0A8B7YEB6</accession>
<evidence type="ECO:0000256" key="1">
    <source>
        <dbReference type="SAM" id="Phobius"/>
    </source>
</evidence>
<dbReference type="InterPro" id="IPR011701">
    <property type="entry name" value="MFS"/>
</dbReference>
<feature type="transmembrane region" description="Helical" evidence="1">
    <location>
        <begin position="136"/>
        <end position="162"/>
    </location>
</feature>
<dbReference type="Gene3D" id="1.20.1250.20">
    <property type="entry name" value="MFS general substrate transporter like domains"/>
    <property type="match status" value="1"/>
</dbReference>
<dbReference type="SUPFAM" id="SSF103473">
    <property type="entry name" value="MFS general substrate transporter"/>
    <property type="match status" value="1"/>
</dbReference>
<sequence length="266" mass="29220">MRRCRRFAWPVLYVKAAVKIRSHATIAVTQTTKWHWNDCGKLSSLPLFASIISRYIAGILYNYNVLFVYFEEEFQKGALYTGWVGSLAATLYCVASPLAVVLGSRLGNTRLALVGTLLQAVSYLSTSFISSLDYGFLTFGLLVGLGCNFAYCAAGSALLGCVSSHGKNRCRATGIALTFCSVGKILPSLFRPCLSEAHRSTKKGGCDRPCAHSVLLCRKQTNAFAKNQRCSLPITSLHPFYKAKLGFSVYRDDHFDDFRPAGLPNI</sequence>
<name>A0A8B7YEB6_ACAPL</name>
<dbReference type="Proteomes" id="UP000694845">
    <property type="component" value="Unplaced"/>
</dbReference>
<keyword evidence="2" id="KW-1185">Reference proteome</keyword>
<feature type="transmembrane region" description="Helical" evidence="1">
    <location>
        <begin position="51"/>
        <end position="70"/>
    </location>
</feature>
<reference evidence="3" key="1">
    <citation type="submission" date="2025-08" db="UniProtKB">
        <authorList>
            <consortium name="RefSeq"/>
        </authorList>
    </citation>
    <scope>IDENTIFICATION</scope>
</reference>
<protein>
    <submittedName>
        <fullName evidence="3">Monocarboxylate transporter 9-like</fullName>
    </submittedName>
</protein>
<organism evidence="2 3">
    <name type="scientific">Acanthaster planci</name>
    <name type="common">Crown-of-thorns starfish</name>
    <dbReference type="NCBI Taxonomy" id="133434"/>
    <lineage>
        <taxon>Eukaryota</taxon>
        <taxon>Metazoa</taxon>
        <taxon>Echinodermata</taxon>
        <taxon>Eleutherozoa</taxon>
        <taxon>Asterozoa</taxon>
        <taxon>Asteroidea</taxon>
        <taxon>Valvatacea</taxon>
        <taxon>Valvatida</taxon>
        <taxon>Acanthasteridae</taxon>
        <taxon>Acanthaster</taxon>
    </lineage>
</organism>